<dbReference type="GO" id="GO:0046872">
    <property type="term" value="F:metal ion binding"/>
    <property type="evidence" value="ECO:0007669"/>
    <property type="project" value="UniProtKB-KW"/>
</dbReference>
<dbReference type="InterPro" id="IPR004017">
    <property type="entry name" value="Cys_rich_dom"/>
</dbReference>
<gene>
    <name evidence="7" type="ORF">CXZ10_03320</name>
</gene>
<dbReference type="OrthoDB" id="9765258at2"/>
<keyword evidence="4" id="KW-0408">Iron</keyword>
<dbReference type="RefSeq" id="WP_101287512.1">
    <property type="nucleotide sequence ID" value="NZ_FOUQ01000001.1"/>
</dbReference>
<keyword evidence="3" id="KW-0677">Repeat</keyword>
<evidence type="ECO:0000256" key="2">
    <source>
        <dbReference type="ARBA" id="ARBA00022723"/>
    </source>
</evidence>
<protein>
    <submittedName>
        <fullName evidence="7">FeS-binding protein</fullName>
    </submittedName>
</protein>
<accession>A0A1I4QVD9</accession>
<keyword evidence="8" id="KW-1185">Reference proteome</keyword>
<keyword evidence="2" id="KW-0479">Metal-binding</keyword>
<dbReference type="Pfam" id="PF02754">
    <property type="entry name" value="CCG"/>
    <property type="match status" value="2"/>
</dbReference>
<keyword evidence="1" id="KW-0004">4Fe-4S</keyword>
<reference evidence="7 8" key="1">
    <citation type="submission" date="2017-12" db="EMBL/GenBank/DDBJ databases">
        <title>Anaerobic carbon monoxide metabolism by Pleomorphomonas carboxyditropha sp. nov., a new mesophilic hydrogenogenic carboxidotroph.</title>
        <authorList>
            <person name="Esquivel-Elizondo S."/>
            <person name="Krajmalnik-Brown R."/>
        </authorList>
    </citation>
    <scope>NUCLEOTIDE SEQUENCE [LARGE SCALE GENOMIC DNA]</scope>
    <source>
        <strain evidence="7 8">R5-392</strain>
    </source>
</reference>
<organism evidence="7 8">
    <name type="scientific">Pleomorphomonas diazotrophica</name>
    <dbReference type="NCBI Taxonomy" id="1166257"/>
    <lineage>
        <taxon>Bacteria</taxon>
        <taxon>Pseudomonadati</taxon>
        <taxon>Pseudomonadota</taxon>
        <taxon>Alphaproteobacteria</taxon>
        <taxon>Hyphomicrobiales</taxon>
        <taxon>Pleomorphomonadaceae</taxon>
        <taxon>Pleomorphomonas</taxon>
    </lineage>
</organism>
<evidence type="ECO:0000256" key="1">
    <source>
        <dbReference type="ARBA" id="ARBA00022485"/>
    </source>
</evidence>
<dbReference type="EMBL" id="PJNW01000002">
    <property type="protein sequence ID" value="PKR90419.1"/>
    <property type="molecule type" value="Genomic_DNA"/>
</dbReference>
<evidence type="ECO:0000256" key="4">
    <source>
        <dbReference type="ARBA" id="ARBA00023004"/>
    </source>
</evidence>
<evidence type="ECO:0000313" key="7">
    <source>
        <dbReference type="EMBL" id="PKR90419.1"/>
    </source>
</evidence>
<feature type="domain" description="Cysteine-rich" evidence="6">
    <location>
        <begin position="373"/>
        <end position="457"/>
    </location>
</feature>
<proteinExistence type="predicted"/>
<keyword evidence="5" id="KW-0411">Iron-sulfur</keyword>
<dbReference type="PANTHER" id="PTHR32479:SF19">
    <property type="entry name" value="ANAEROBIC GLYCEROL-3-PHOSPHATE DEHYDROGENASE SUBUNIT C"/>
    <property type="match status" value="1"/>
</dbReference>
<feature type="domain" description="Cysteine-rich" evidence="6">
    <location>
        <begin position="169"/>
        <end position="253"/>
    </location>
</feature>
<evidence type="ECO:0000256" key="5">
    <source>
        <dbReference type="ARBA" id="ARBA00023014"/>
    </source>
</evidence>
<dbReference type="GO" id="GO:0051539">
    <property type="term" value="F:4 iron, 4 sulfur cluster binding"/>
    <property type="evidence" value="ECO:0007669"/>
    <property type="project" value="UniProtKB-KW"/>
</dbReference>
<name>A0A1I4QVD9_9HYPH</name>
<sequence>MTLDKPELLARAAMTICINCEQCRELMEDAPCQYFPRLFHLADRAKSGGKPVSGQDLAELIDLCNACGQCPCRPVQSDIRRAKDAFVERDGLPLATRFIENVQLVGRLCGTFPALVDIVMRNPLLGRMARRLVGVHPDRKMPSFPRDRLAKWVRRRGLDRPKPAEGRKVAYFVGCTARYMFPDVAKATIEVLERNGVTVYVPEQKCCGMPTYLEGDKPFTLDLVAANLPVLQQCVEDGYDIVTACPTCSFMFKSVLARDAQFSPVYRDRIRDLAVECGGDTGAIANALTAEVAAPSGRTSSVASEFLAPWVINYNLGLHAEADGGDVGYFAGWDANQRIKVAAHVFELGEYLRALDHEGALRLPPMEPSEKLSYFPPCHLREQNMGRPWLSLLEEAPQSDISPVGQPMDCCGLGGIMGFKRDFHAASLAMGRGLIERIATAAPDRIVTECLACRLQFTQMQDRPVSHPVELLARAYRRESDGRVADKALSQAMVGGGQHTD</sequence>
<dbReference type="GO" id="GO:0016491">
    <property type="term" value="F:oxidoreductase activity"/>
    <property type="evidence" value="ECO:0007669"/>
    <property type="project" value="UniProtKB-ARBA"/>
</dbReference>
<evidence type="ECO:0000259" key="6">
    <source>
        <dbReference type="Pfam" id="PF02754"/>
    </source>
</evidence>
<dbReference type="PANTHER" id="PTHR32479">
    <property type="entry name" value="GLYCOLATE OXIDASE IRON-SULFUR SUBUNIT"/>
    <property type="match status" value="1"/>
</dbReference>
<comment type="caution">
    <text evidence="7">The sequence shown here is derived from an EMBL/GenBank/DDBJ whole genome shotgun (WGS) entry which is preliminary data.</text>
</comment>
<evidence type="ECO:0000313" key="8">
    <source>
        <dbReference type="Proteomes" id="UP000233491"/>
    </source>
</evidence>
<dbReference type="Proteomes" id="UP000233491">
    <property type="component" value="Unassembled WGS sequence"/>
</dbReference>
<dbReference type="AlphaFoldDB" id="A0A1I4QVD9"/>
<evidence type="ECO:0000256" key="3">
    <source>
        <dbReference type="ARBA" id="ARBA00022737"/>
    </source>
</evidence>